<evidence type="ECO:0000256" key="1">
    <source>
        <dbReference type="ARBA" id="ARBA00004141"/>
    </source>
</evidence>
<dbReference type="Gene3D" id="3.40.50.300">
    <property type="entry name" value="P-loop containing nucleotide triphosphate hydrolases"/>
    <property type="match status" value="4"/>
</dbReference>
<dbReference type="CDD" id="cd18579">
    <property type="entry name" value="ABC_6TM_ABCC_D1"/>
    <property type="match status" value="2"/>
</dbReference>
<dbReference type="InterPro" id="IPR044746">
    <property type="entry name" value="ABCC_6TM_D1"/>
</dbReference>
<evidence type="ECO:0000259" key="12">
    <source>
        <dbReference type="PROSITE" id="PS50929"/>
    </source>
</evidence>
<keyword evidence="7 10" id="KW-1133">Transmembrane helix</keyword>
<keyword evidence="6" id="KW-0067">ATP-binding</keyword>
<dbReference type="Pfam" id="PF00664">
    <property type="entry name" value="ABC_membrane"/>
    <property type="match status" value="4"/>
</dbReference>
<evidence type="ECO:0000256" key="5">
    <source>
        <dbReference type="ARBA" id="ARBA00022741"/>
    </source>
</evidence>
<keyword evidence="8 10" id="KW-0472">Membrane</keyword>
<dbReference type="InterPro" id="IPR027417">
    <property type="entry name" value="P-loop_NTPase"/>
</dbReference>
<dbReference type="SUPFAM" id="SSF52540">
    <property type="entry name" value="P-loop containing nucleoside triphosphate hydrolases"/>
    <property type="match status" value="4"/>
</dbReference>
<dbReference type="InterPro" id="IPR044726">
    <property type="entry name" value="ABCC_6TM_D2"/>
</dbReference>
<feature type="transmembrane region" description="Helical" evidence="10">
    <location>
        <begin position="834"/>
        <end position="855"/>
    </location>
</feature>
<feature type="transmembrane region" description="Helical" evidence="10">
    <location>
        <begin position="1348"/>
        <end position="1371"/>
    </location>
</feature>
<feature type="transmembrane region" description="Helical" evidence="10">
    <location>
        <begin position="125"/>
        <end position="145"/>
    </location>
</feature>
<feature type="transmembrane region" description="Helical" evidence="10">
    <location>
        <begin position="2124"/>
        <end position="2145"/>
    </location>
</feature>
<feature type="transmembrane region" description="Helical" evidence="10">
    <location>
        <begin position="341"/>
        <end position="359"/>
    </location>
</feature>
<dbReference type="PANTHER" id="PTHR24223:SF456">
    <property type="entry name" value="MULTIDRUG RESISTANCE-ASSOCIATED PROTEIN LETHAL(2)03659"/>
    <property type="match status" value="1"/>
</dbReference>
<keyword evidence="4 10" id="KW-0812">Transmembrane</keyword>
<feature type="domain" description="ABC transporter" evidence="11">
    <location>
        <begin position="1040"/>
        <end position="1271"/>
    </location>
</feature>
<dbReference type="InterPro" id="IPR050173">
    <property type="entry name" value="ABC_transporter_C-like"/>
</dbReference>
<evidence type="ECO:0000313" key="14">
    <source>
        <dbReference type="Proteomes" id="UP001159427"/>
    </source>
</evidence>
<organism evidence="13 14">
    <name type="scientific">Porites evermanni</name>
    <dbReference type="NCBI Taxonomy" id="104178"/>
    <lineage>
        <taxon>Eukaryota</taxon>
        <taxon>Metazoa</taxon>
        <taxon>Cnidaria</taxon>
        <taxon>Anthozoa</taxon>
        <taxon>Hexacorallia</taxon>
        <taxon>Scleractinia</taxon>
        <taxon>Fungiina</taxon>
        <taxon>Poritidae</taxon>
        <taxon>Porites</taxon>
    </lineage>
</organism>
<dbReference type="CDD" id="cd03244">
    <property type="entry name" value="ABCC_MRP_domain2"/>
    <property type="match status" value="2"/>
</dbReference>
<evidence type="ECO:0008006" key="15">
    <source>
        <dbReference type="Google" id="ProtNLM"/>
    </source>
</evidence>
<feature type="transmembrane region" description="Helical" evidence="10">
    <location>
        <begin position="1581"/>
        <end position="1606"/>
    </location>
</feature>
<feature type="transmembrane region" description="Helical" evidence="10">
    <location>
        <begin position="2098"/>
        <end position="2118"/>
    </location>
</feature>
<dbReference type="CDD" id="cd03250">
    <property type="entry name" value="ABCC_MRP_domain1"/>
    <property type="match status" value="2"/>
</dbReference>
<reference evidence="13 14" key="1">
    <citation type="submission" date="2022-05" db="EMBL/GenBank/DDBJ databases">
        <authorList>
            <consortium name="Genoscope - CEA"/>
            <person name="William W."/>
        </authorList>
    </citation>
    <scope>NUCLEOTIDE SEQUENCE [LARGE SCALE GENOMIC DNA]</scope>
</reference>
<evidence type="ECO:0000256" key="10">
    <source>
        <dbReference type="SAM" id="Phobius"/>
    </source>
</evidence>
<keyword evidence="3" id="KW-0813">Transport</keyword>
<feature type="transmembrane region" description="Helical" evidence="10">
    <location>
        <begin position="2210"/>
        <end position="2232"/>
    </location>
</feature>
<dbReference type="InterPro" id="IPR003439">
    <property type="entry name" value="ABC_transporter-like_ATP-bd"/>
</dbReference>
<comment type="caution">
    <text evidence="13">The sequence shown here is derived from an EMBL/GenBank/DDBJ whole genome shotgun (WGS) entry which is preliminary data.</text>
</comment>
<keyword evidence="5" id="KW-0547">Nucleotide-binding</keyword>
<dbReference type="InterPro" id="IPR036640">
    <property type="entry name" value="ABC1_TM_sf"/>
</dbReference>
<evidence type="ECO:0000256" key="8">
    <source>
        <dbReference type="ARBA" id="ARBA00023136"/>
    </source>
</evidence>
<evidence type="ECO:0000256" key="6">
    <source>
        <dbReference type="ARBA" id="ARBA00022840"/>
    </source>
</evidence>
<comment type="similarity">
    <text evidence="2">Belongs to the ABC transporter superfamily. ABCC family. Conjugate transporter (TC 3.A.1.208) subfamily.</text>
</comment>
<feature type="domain" description="ABC transmembrane type-1" evidence="12">
    <location>
        <begin position="96"/>
        <end position="355"/>
    </location>
</feature>
<dbReference type="SUPFAM" id="SSF90123">
    <property type="entry name" value="ABC transporter transmembrane region"/>
    <property type="match status" value="4"/>
</dbReference>
<dbReference type="Gene3D" id="1.20.1560.10">
    <property type="entry name" value="ABC transporter type 1, transmembrane domain"/>
    <property type="match status" value="4"/>
</dbReference>
<dbReference type="SMART" id="SM00382">
    <property type="entry name" value="AAA"/>
    <property type="match status" value="4"/>
</dbReference>
<feature type="transmembrane region" description="Helical" evidence="10">
    <location>
        <begin position="208"/>
        <end position="225"/>
    </location>
</feature>
<dbReference type="InterPro" id="IPR011527">
    <property type="entry name" value="ABC1_TM_dom"/>
</dbReference>
<protein>
    <recommendedName>
        <fullName evidence="15">Multidrug resistance-associated protein 4</fullName>
    </recommendedName>
</protein>
<dbReference type="EMBL" id="CALNXI010000458">
    <property type="protein sequence ID" value="CAH3027537.1"/>
    <property type="molecule type" value="Genomic_DNA"/>
</dbReference>
<keyword evidence="9" id="KW-0175">Coiled coil</keyword>
<name>A0ABN8MJW9_9CNID</name>
<feature type="transmembrane region" description="Helical" evidence="10">
    <location>
        <begin position="1982"/>
        <end position="2009"/>
    </location>
</feature>
<dbReference type="Pfam" id="PF00005">
    <property type="entry name" value="ABC_tran"/>
    <property type="match status" value="4"/>
</dbReference>
<feature type="transmembrane region" description="Helical" evidence="10">
    <location>
        <begin position="2029"/>
        <end position="2053"/>
    </location>
</feature>
<keyword evidence="14" id="KW-1185">Reference proteome</keyword>
<accession>A0ABN8MJW9</accession>
<evidence type="ECO:0000259" key="11">
    <source>
        <dbReference type="PROSITE" id="PS50893"/>
    </source>
</evidence>
<evidence type="ECO:0000256" key="3">
    <source>
        <dbReference type="ARBA" id="ARBA00022448"/>
    </source>
</evidence>
<dbReference type="PROSITE" id="PS50929">
    <property type="entry name" value="ABC_TM1F"/>
    <property type="match status" value="4"/>
</dbReference>
<dbReference type="Proteomes" id="UP001159427">
    <property type="component" value="Unassembled WGS sequence"/>
</dbReference>
<feature type="transmembrane region" description="Helical" evidence="10">
    <location>
        <begin position="1504"/>
        <end position="1521"/>
    </location>
</feature>
<evidence type="ECO:0000313" key="13">
    <source>
        <dbReference type="EMBL" id="CAH3027537.1"/>
    </source>
</evidence>
<feature type="transmembrane region" description="Helical" evidence="10">
    <location>
        <begin position="719"/>
        <end position="746"/>
    </location>
</feature>
<feature type="transmembrane region" description="Helical" evidence="10">
    <location>
        <begin position="231"/>
        <end position="249"/>
    </location>
</feature>
<dbReference type="CDD" id="cd18580">
    <property type="entry name" value="ABC_6TM_ABCC_D2"/>
    <property type="match status" value="2"/>
</dbReference>
<evidence type="ECO:0000256" key="2">
    <source>
        <dbReference type="ARBA" id="ARBA00009726"/>
    </source>
</evidence>
<dbReference type="PANTHER" id="PTHR24223">
    <property type="entry name" value="ATP-BINDING CASSETTE SUB-FAMILY C"/>
    <property type="match status" value="1"/>
</dbReference>
<feature type="domain" description="ABC transmembrane type-1" evidence="12">
    <location>
        <begin position="1990"/>
        <end position="2265"/>
    </location>
</feature>
<proteinExistence type="inferred from homology"/>
<evidence type="ECO:0000256" key="9">
    <source>
        <dbReference type="SAM" id="Coils"/>
    </source>
</evidence>
<feature type="domain" description="ABC transporter" evidence="11">
    <location>
        <begin position="2301"/>
        <end position="2534"/>
    </location>
</feature>
<feature type="transmembrane region" description="Helical" evidence="10">
    <location>
        <begin position="1481"/>
        <end position="1498"/>
    </location>
</feature>
<feature type="transmembrane region" description="Helical" evidence="10">
    <location>
        <begin position="766"/>
        <end position="790"/>
    </location>
</feature>
<dbReference type="PROSITE" id="PS50893">
    <property type="entry name" value="ABC_TRANSPORTER_2"/>
    <property type="match status" value="4"/>
</dbReference>
<evidence type="ECO:0000256" key="4">
    <source>
        <dbReference type="ARBA" id="ARBA00022692"/>
    </source>
</evidence>
<feature type="transmembrane region" description="Helical" evidence="10">
    <location>
        <begin position="861"/>
        <end position="882"/>
    </location>
</feature>
<sequence length="2542" mass="285297">MGDSKNPRETAGCISLLTFSWMSNVLKLGNQQPLEEKHIFPLEPTFRAEQLVDALEREWLAEYRTAEQNGIKPRLWRAMLRIFSCREYIVVAILRILFSFAMNLLPLALWFFLKNISSSSGTTTYTSTLPFMFCITVISLARAMFINHGAFKVEMMAYKLKVAVIGLVYKKILSLNRCALENNISENTINLVSNDAVLIGDVGYEAQGFLFVAVDIVVALFFLWYLVAWQALVGVGFLVLVSVYGSLAASKSGRIRKKVAAQTDKRLEIMKEIVSGIRVVKMYAWERNFRDLVAQIRRKEISLIRIRGFLLSSIHALFFTSHTVTGFISILALLLTGHSLSTFQVFTLLSVLTNIKFFVTVNIGEGLHRLALARTACNRIQRFISRKSALAPNHLGRYDKDEKNNSQFFSLETLRPAKSVHSSVPKPDETSELFQPQVVLEDVSSFWNDSSHRLALQNVSLQATSGQLVGITGPVGSGKTSLLMTILGELPKSSGQSSCFGKMAYVSQTPWVYSGTVRENIVFGIPFIKEKYFKIVEVCDLAKDLSSFPKGDLTEIGQRGVILSGGQRARVSLARALYSDADIFLLDDPLSAVDAKVGKHLFDRCIKEFLAGRIRILVTHHLQFLQHADNIVILQNGSVEYQGGYSQMDQKKLGNDFIVPQGKQEEGKNSTITGLGEDKRARKASSVDEYQERLDLAEEKEDRMVGTVKWQLYWKYFRAALPVTFIVALVVFFAIVQVAWIAPYWWISSMTKMSQQEQKNYVTLLIYGSIVTMSLLLTVVSSFCFYLAALKASENLHERMTKAVIQAPVLFFDTNPVGRILNRFSKDIGGMDDFLPPQFLLAVQLWLYFFSATILSAVVNAWLFITCAPLTLLFIYLAKYYLNSSREIRRLEAITCSPVYSLIADTATGLEVIRSSGMGSEFLQKFYKYQDKNTSAMIMRSAAGNWLALRGELLSNFLVTSVSAGALFATQSRALAGMSLTYALDTLGTSQYGILVASETENLMTSVERVFTYTKIDPEPGYLTDTQPPEDWPKTGSLTLRDLSLAYLKGAPRILDDINVSVAAKEKVGVVGRTGAGKSSLVAALFRMPEPEGNVIIDGVNIRDLNLQTARRSMAVITQDPVLFSGSLRRNLDPFSLYKDHDLWSALEEVQLNTLVQKLPEQLEYKLRESGSNFSVGERQLVCLARALLQKSKIIILDEATANVDYKTDRLIQEVVRNRLKDSTVITIAHRLNTIMDYDKALVMHQGRMVEFDKPDTLLQNSDGYFSRLKAGFFSLLTFSWMGRILKYGSKHPLEEKHLFPLETHFQAGGLADALEREWLSEMRSSEQNRKKPRLWRAMFKMFSFREYMVVAILRIFYSFSMNLLPLALWFFLKNISTSAGTTNYSSTLPFMFSITVISLARSLFITHGAFKVEMMGYRLKVAVIGLIYKKVFKELKFMLSLFQILKLKRCTLENEISENVITLASNDAQAIGDLGYHAQGALFVALDIVVALLLLWYLVSWQALIGVVFLVFVSVYNSLAAKKSGKIRKKVAAQTDKRLEMIKEIVSGIRVVKMYAWEWNFRDLVAQIRRKEISLIRIRGFFLSSVYALFFTGHAVTGFISVVVLLLTGHFLTSFKVFTLLSVLANIKFFVTVYLGECLHRLADTRTAWNRMQPLLEEKTLLGSDHKSQCKRGEDFKPGQIAVKSERKLEDTSEIAQPQVVLENVSSVWNDSSDRSALQNVSLHATSGQLVGITGPVGSGKTSLLMTILDELPISSGQSSCIGKMAYVSQTPWVYSGTVRENIVFGMPFVEEKYFKIVEVCDLGKDLSSFPKGDLTEIGQRGIILSGGQRARVSLARALYSDADIYLLDDPLSAVDAKVGKHLFDRCIKEFLAGRVRILVTHQLQFLQHAEHVVILQNGSVQYQGSYSQIDQKKLGYDFIVSQGKQEEGENSTITGLGEDKRVRKASSVDEFQERVDLAEEEEDRMVGTVKWQLYWKYFRAALPVTLIVALAVFFAIVQVAWIAPYWWLSLMTEMSYQEQKNYVTLVIYGSIVIVSLLLTLASSFCFYLATLKASENLHERMTKAVIQAPVLFFDTNPVGRILNRFSKDIGNMDDSLPSQFLFAVQLCIYFFSATILSAVVNVWLLITCAPLTLLFMYLAKYYLNSSREIRRLESISCSPVYSLIADTVAGMEVIRSSGMESDFLQQFYKYQDKNTSAMIMRNAATQWLALRGDLLSIFLVTSVSAGALLATQSLALAGMSLTYALDTLEASQYGISVASETENHMTSVERVFTYTEIDPEPGYRTDTQPPKEWPKSGSLTLGDLSLAYLEGAPRILVNINVSIAAKEKVGVVGRTGAGKSSLLAALFRMPEPEGSVIIDGVNIRDLNLQAARKSMAVITQDPVLFSGSLSRNLDPFSLYKDHDLWSALEEVQLDTLVQKLPEQLGYKLRESGSNFSVGERQLVCLARALLQKSKIIILDEATANVDYKTDRLIQEVIRNRLKDSTVITIAHRLNTIMDYDKVLVMDQGRMVEFDRPETLLQNSDGYFSRLVETHNIATAE</sequence>
<feature type="transmembrane region" description="Helical" evidence="10">
    <location>
        <begin position="1618"/>
        <end position="1637"/>
    </location>
</feature>
<comment type="subcellular location">
    <subcellularLocation>
        <location evidence="1">Membrane</location>
        <topology evidence="1">Multi-pass membrane protein</topology>
    </subcellularLocation>
</comment>
<feature type="transmembrane region" description="Helical" evidence="10">
    <location>
        <begin position="308"/>
        <end position="335"/>
    </location>
</feature>
<feature type="transmembrane region" description="Helical" evidence="10">
    <location>
        <begin position="88"/>
        <end position="113"/>
    </location>
</feature>
<dbReference type="InterPro" id="IPR003593">
    <property type="entry name" value="AAA+_ATPase"/>
</dbReference>
<feature type="domain" description="ABC transmembrane type-1" evidence="12">
    <location>
        <begin position="1356"/>
        <end position="1628"/>
    </location>
</feature>
<feature type="domain" description="ABC transmembrane type-1" evidence="12">
    <location>
        <begin position="727"/>
        <end position="962"/>
    </location>
</feature>
<dbReference type="InterPro" id="IPR017871">
    <property type="entry name" value="ABC_transporter-like_CS"/>
</dbReference>
<gene>
    <name evidence="13" type="ORF">PEVE_00031786</name>
</gene>
<feature type="domain" description="ABC transporter" evidence="11">
    <location>
        <begin position="1701"/>
        <end position="1924"/>
    </location>
</feature>
<evidence type="ECO:0000256" key="7">
    <source>
        <dbReference type="ARBA" id="ARBA00022989"/>
    </source>
</evidence>
<dbReference type="PROSITE" id="PS00211">
    <property type="entry name" value="ABC_TRANSPORTER_1"/>
    <property type="match status" value="4"/>
</dbReference>
<feature type="transmembrane region" description="Helical" evidence="10">
    <location>
        <begin position="1391"/>
        <end position="1411"/>
    </location>
</feature>
<feature type="domain" description="ABC transporter" evidence="11">
    <location>
        <begin position="438"/>
        <end position="661"/>
    </location>
</feature>
<feature type="coiled-coil region" evidence="9">
    <location>
        <begin position="680"/>
        <end position="707"/>
    </location>
</feature>